<name>A0A2U9IJ18_9CREN</name>
<keyword evidence="1" id="KW-0812">Transmembrane</keyword>
<keyword evidence="3" id="KW-1185">Reference proteome</keyword>
<sequence length="173" mass="20307">MRLRAHYIFSSGLLSLITVFFIPFLYAVFLAGLISFIGNSFIDYFGHEIKGKYISRTPRTHTVYRSILWGLLLSLPIGVFLYFVFPSFLFVFSVILDGLLVGPSHMILDVFTERGIYHKVNGKWRRIAFAHFSYNNTFVNGLAILLGVIMLFAAMHFIHYYDYHYYHYYNYYS</sequence>
<dbReference type="OrthoDB" id="34167at2157"/>
<dbReference type="AlphaFoldDB" id="A0A2U9IJ18"/>
<dbReference type="Pfam" id="PF06939">
    <property type="entry name" value="DUF1286"/>
    <property type="match status" value="1"/>
</dbReference>
<dbReference type="KEGG" id="abri:DFR85_05425"/>
<keyword evidence="1" id="KW-1133">Transmembrane helix</keyword>
<evidence type="ECO:0000313" key="3">
    <source>
        <dbReference type="Proteomes" id="UP000248044"/>
    </source>
</evidence>
<dbReference type="RefSeq" id="WP_110271792.1">
    <property type="nucleotide sequence ID" value="NZ_CP029289.2"/>
</dbReference>
<evidence type="ECO:0000256" key="1">
    <source>
        <dbReference type="SAM" id="Phobius"/>
    </source>
</evidence>
<dbReference type="GeneID" id="36831575"/>
<feature type="transmembrane region" description="Helical" evidence="1">
    <location>
        <begin position="63"/>
        <end position="83"/>
    </location>
</feature>
<gene>
    <name evidence="2" type="ORF">DFR85_05425</name>
</gene>
<keyword evidence="1" id="KW-0472">Membrane</keyword>
<reference evidence="2 3" key="1">
    <citation type="submission" date="2018-05" db="EMBL/GenBank/DDBJ databases">
        <title>Complete Genome Sequences of Extremely Thermoacidophilic, Metal-Mobilizing Type-Strain Members of the Archaeal Family Sulfolobaceae: Acidianus brierleyi DSM-1651T, Acidianus sulfidivorans DSM-18786T, Metallosphaera hakonensis DSM-7519T, and Metallosphaera prunae DSM-10039T.</title>
        <authorList>
            <person name="Counts J.A."/>
            <person name="Kelly R.M."/>
        </authorList>
    </citation>
    <scope>NUCLEOTIDE SEQUENCE [LARGE SCALE GENOMIC DNA]</scope>
    <source>
        <strain evidence="2 3">DSM 1651</strain>
    </source>
</reference>
<feature type="transmembrane region" description="Helical" evidence="1">
    <location>
        <begin position="12"/>
        <end position="42"/>
    </location>
</feature>
<evidence type="ECO:0000313" key="2">
    <source>
        <dbReference type="EMBL" id="AWR95914.1"/>
    </source>
</evidence>
<accession>A0A2U9IJ18</accession>
<feature type="transmembrane region" description="Helical" evidence="1">
    <location>
        <begin position="132"/>
        <end position="158"/>
    </location>
</feature>
<feature type="transmembrane region" description="Helical" evidence="1">
    <location>
        <begin position="89"/>
        <end position="111"/>
    </location>
</feature>
<protein>
    <submittedName>
        <fullName evidence="2">Conjugal transfer protein</fullName>
    </submittedName>
</protein>
<proteinExistence type="predicted"/>
<dbReference type="Proteomes" id="UP000248044">
    <property type="component" value="Chromosome"/>
</dbReference>
<dbReference type="InterPro" id="IPR009705">
    <property type="entry name" value="DUF1286"/>
</dbReference>
<dbReference type="EMBL" id="CP029289">
    <property type="protein sequence ID" value="AWR95914.1"/>
    <property type="molecule type" value="Genomic_DNA"/>
</dbReference>
<organism evidence="2 3">
    <name type="scientific">Acidianus brierleyi</name>
    <dbReference type="NCBI Taxonomy" id="41673"/>
    <lineage>
        <taxon>Archaea</taxon>
        <taxon>Thermoproteota</taxon>
        <taxon>Thermoprotei</taxon>
        <taxon>Sulfolobales</taxon>
        <taxon>Sulfolobaceae</taxon>
        <taxon>Acidianus</taxon>
    </lineage>
</organism>